<organism evidence="1 2">
    <name type="scientific">Schistosoma margrebowiei</name>
    <dbReference type="NCBI Taxonomy" id="48269"/>
    <lineage>
        <taxon>Eukaryota</taxon>
        <taxon>Metazoa</taxon>
        <taxon>Spiralia</taxon>
        <taxon>Lophotrochozoa</taxon>
        <taxon>Platyhelminthes</taxon>
        <taxon>Trematoda</taxon>
        <taxon>Digenea</taxon>
        <taxon>Strigeidida</taxon>
        <taxon>Schistosomatoidea</taxon>
        <taxon>Schistosomatidae</taxon>
        <taxon>Schistosoma</taxon>
    </lineage>
</organism>
<dbReference type="AlphaFoldDB" id="A0AA84ZIE4"/>
<accession>A0AA84ZIE4</accession>
<sequence>MSILSGESTFMPDIEFGGISKLEGRRNSNLVKLLHINIIGRAELKFLKPIGFEYLHLHGLTKIHKPNVRLRLFLSLCRSPHNLAKLLNPIQTRLCKYSVKDSFELVDHLGNNNIKGKTMCSFDVTYLFTNVPLEMTIEIFRDQIFLNGLKNNYLFL</sequence>
<dbReference type="WBParaSite" id="SMRG1_3150.1">
    <property type="protein sequence ID" value="SMRG1_3150.1"/>
    <property type="gene ID" value="SMRG1_3150"/>
</dbReference>
<name>A0AA84ZIE4_9TREM</name>
<reference evidence="2" key="1">
    <citation type="submission" date="2023-11" db="UniProtKB">
        <authorList>
            <consortium name="WormBaseParasite"/>
        </authorList>
    </citation>
    <scope>IDENTIFICATION</scope>
</reference>
<proteinExistence type="predicted"/>
<evidence type="ECO:0000313" key="1">
    <source>
        <dbReference type="Proteomes" id="UP000050790"/>
    </source>
</evidence>
<evidence type="ECO:0008006" key="3">
    <source>
        <dbReference type="Google" id="ProtNLM"/>
    </source>
</evidence>
<protein>
    <recommendedName>
        <fullName evidence="3">Reverse transcriptase domain-containing protein</fullName>
    </recommendedName>
</protein>
<dbReference type="Proteomes" id="UP000050790">
    <property type="component" value="Unassembled WGS sequence"/>
</dbReference>
<evidence type="ECO:0000313" key="2">
    <source>
        <dbReference type="WBParaSite" id="SMRG1_3150.1"/>
    </source>
</evidence>